<dbReference type="Pfam" id="PF02014">
    <property type="entry name" value="Reeler"/>
    <property type="match status" value="1"/>
</dbReference>
<evidence type="ECO:0000256" key="6">
    <source>
        <dbReference type="ARBA" id="ARBA00022729"/>
    </source>
</evidence>
<dbReference type="OrthoDB" id="2419613at2759"/>
<evidence type="ECO:0000259" key="10">
    <source>
        <dbReference type="Pfam" id="PF02014"/>
    </source>
</evidence>
<proteinExistence type="inferred from homology"/>
<comment type="similarity">
    <text evidence="2">Belongs to the insect defense protein family.</text>
</comment>
<evidence type="ECO:0000256" key="9">
    <source>
        <dbReference type="SAM" id="SignalP"/>
    </source>
</evidence>
<dbReference type="CDD" id="cd08544">
    <property type="entry name" value="Reeler"/>
    <property type="match status" value="1"/>
</dbReference>
<keyword evidence="6 9" id="KW-0732">Signal</keyword>
<feature type="signal peptide" evidence="9">
    <location>
        <begin position="1"/>
        <end position="22"/>
    </location>
</feature>
<evidence type="ECO:0000256" key="1">
    <source>
        <dbReference type="ARBA" id="ARBA00004613"/>
    </source>
</evidence>
<evidence type="ECO:0000256" key="7">
    <source>
        <dbReference type="ARBA" id="ARBA00022859"/>
    </source>
</evidence>
<reference evidence="11" key="1">
    <citation type="submission" date="2018-11" db="EMBL/GenBank/DDBJ databases">
        <authorList>
            <person name="Alioto T."/>
            <person name="Alioto T."/>
        </authorList>
    </citation>
    <scope>NUCLEOTIDE SEQUENCE</scope>
</reference>
<dbReference type="PANTHER" id="PTHR45828">
    <property type="entry name" value="CYTOCHROME B561/FERRIC REDUCTASE TRANSMEMBRANE"/>
    <property type="match status" value="1"/>
</dbReference>
<comment type="subcellular location">
    <subcellularLocation>
        <location evidence="1">Secreted</location>
    </subcellularLocation>
</comment>
<dbReference type="InterPro" id="IPR002861">
    <property type="entry name" value="Reeler_dom"/>
</dbReference>
<feature type="domain" description="Reelin" evidence="10">
    <location>
        <begin position="32"/>
        <end position="114"/>
    </location>
</feature>
<keyword evidence="12" id="KW-1185">Reference proteome</keyword>
<keyword evidence="5" id="KW-0399">Innate immunity</keyword>
<keyword evidence="7" id="KW-0391">Immunity</keyword>
<dbReference type="EMBL" id="UYJE01002318">
    <property type="protein sequence ID" value="VDI09619.1"/>
    <property type="molecule type" value="Genomic_DNA"/>
</dbReference>
<accession>A0A8B6CT43</accession>
<evidence type="ECO:0000313" key="11">
    <source>
        <dbReference type="EMBL" id="VDI09619.1"/>
    </source>
</evidence>
<dbReference type="Proteomes" id="UP000596742">
    <property type="component" value="Unassembled WGS sequence"/>
</dbReference>
<dbReference type="GO" id="GO:0045087">
    <property type="term" value="P:innate immune response"/>
    <property type="evidence" value="ECO:0007669"/>
    <property type="project" value="UniProtKB-KW"/>
</dbReference>
<evidence type="ECO:0000313" key="12">
    <source>
        <dbReference type="Proteomes" id="UP000596742"/>
    </source>
</evidence>
<evidence type="ECO:0000256" key="3">
    <source>
        <dbReference type="ARBA" id="ARBA00022525"/>
    </source>
</evidence>
<dbReference type="PANTHER" id="PTHR45828:SF9">
    <property type="entry name" value="CELL WALL INTEGRITY AND STRESS RESPONSE COMPONENT 4-LIKE-RELATED"/>
    <property type="match status" value="1"/>
</dbReference>
<keyword evidence="8" id="KW-0044">Antibiotic</keyword>
<dbReference type="GO" id="GO:0042742">
    <property type="term" value="P:defense response to bacterium"/>
    <property type="evidence" value="ECO:0007669"/>
    <property type="project" value="UniProtKB-KW"/>
</dbReference>
<dbReference type="GO" id="GO:0005576">
    <property type="term" value="C:extracellular region"/>
    <property type="evidence" value="ECO:0007669"/>
    <property type="project" value="UniProtKB-SubCell"/>
</dbReference>
<comment type="caution">
    <text evidence="11">The sequence shown here is derived from an EMBL/GenBank/DDBJ whole genome shotgun (WGS) entry which is preliminary data.</text>
</comment>
<sequence>MSGLGTCLKIVGLFCCLCFVHAYPTGAPPEACQTRTPQHNGTTASTRSKPYTVTANSTYYTATENVLVTLKGVLGSTKFKGFLIQMRTADLQQIVGTFTVITTAETQLLQCNNVVS</sequence>
<evidence type="ECO:0000256" key="4">
    <source>
        <dbReference type="ARBA" id="ARBA00022529"/>
    </source>
</evidence>
<evidence type="ECO:0000256" key="8">
    <source>
        <dbReference type="ARBA" id="ARBA00023022"/>
    </source>
</evidence>
<feature type="chain" id="PRO_5032676398" description="Reelin domain-containing protein" evidence="9">
    <location>
        <begin position="23"/>
        <end position="116"/>
    </location>
</feature>
<dbReference type="InterPro" id="IPR042307">
    <property type="entry name" value="Reeler_sf"/>
</dbReference>
<dbReference type="GO" id="GO:0016020">
    <property type="term" value="C:membrane"/>
    <property type="evidence" value="ECO:0007669"/>
    <property type="project" value="TreeGrafter"/>
</dbReference>
<evidence type="ECO:0000256" key="2">
    <source>
        <dbReference type="ARBA" id="ARBA00008501"/>
    </source>
</evidence>
<dbReference type="InterPro" id="IPR051237">
    <property type="entry name" value="Ferric-chelate_Red/DefProt"/>
</dbReference>
<name>A0A8B6CT43_MYTGA</name>
<keyword evidence="4" id="KW-0929">Antimicrobial</keyword>
<dbReference type="AlphaFoldDB" id="A0A8B6CT43"/>
<organism evidence="11 12">
    <name type="scientific">Mytilus galloprovincialis</name>
    <name type="common">Mediterranean mussel</name>
    <dbReference type="NCBI Taxonomy" id="29158"/>
    <lineage>
        <taxon>Eukaryota</taxon>
        <taxon>Metazoa</taxon>
        <taxon>Spiralia</taxon>
        <taxon>Lophotrochozoa</taxon>
        <taxon>Mollusca</taxon>
        <taxon>Bivalvia</taxon>
        <taxon>Autobranchia</taxon>
        <taxon>Pteriomorphia</taxon>
        <taxon>Mytilida</taxon>
        <taxon>Mytiloidea</taxon>
        <taxon>Mytilidae</taxon>
        <taxon>Mytilinae</taxon>
        <taxon>Mytilus</taxon>
    </lineage>
</organism>
<protein>
    <recommendedName>
        <fullName evidence="10">Reelin domain-containing protein</fullName>
    </recommendedName>
</protein>
<gene>
    <name evidence="11" type="ORF">MGAL_10B083795</name>
</gene>
<keyword evidence="3" id="KW-0964">Secreted</keyword>
<dbReference type="Gene3D" id="2.60.40.4060">
    <property type="entry name" value="Reeler domain"/>
    <property type="match status" value="1"/>
</dbReference>
<evidence type="ECO:0000256" key="5">
    <source>
        <dbReference type="ARBA" id="ARBA00022588"/>
    </source>
</evidence>